<dbReference type="RefSeq" id="WP_382225300.1">
    <property type="nucleotide sequence ID" value="NZ_JBHTCA010000014.1"/>
</dbReference>
<sequence length="156" mass="17618">MDNSSLQSMAELNQARHAPEARELWSDTEGQISNAGLYLLCLLTFWLVVPVLYAGWRYLWTARHRYTLTDQRLLIESGVLVRDMESLELYRVRDLSVQGTLLQTLVGRGRIVLQTTDVTTPVVSLNAISNAKAVAQLVRDAVERCRVDKGVRAFDV</sequence>
<gene>
    <name evidence="3" type="ORF">ACFQPB_15935</name>
</gene>
<keyword evidence="4" id="KW-1185">Reference proteome</keyword>
<accession>A0ABW2QMQ8</accession>
<reference evidence="4" key="1">
    <citation type="journal article" date="2019" name="Int. J. Syst. Evol. Microbiol.">
        <title>The Global Catalogue of Microorganisms (GCM) 10K type strain sequencing project: providing services to taxonomists for standard genome sequencing and annotation.</title>
        <authorList>
            <consortium name="The Broad Institute Genomics Platform"/>
            <consortium name="The Broad Institute Genome Sequencing Center for Infectious Disease"/>
            <person name="Wu L."/>
            <person name="Ma J."/>
        </authorList>
    </citation>
    <scope>NUCLEOTIDE SEQUENCE [LARGE SCALE GENOMIC DNA]</scope>
    <source>
        <strain evidence="4">CGMCC 1.12371</strain>
    </source>
</reference>
<proteinExistence type="predicted"/>
<dbReference type="PANTHER" id="PTHR37938">
    <property type="entry name" value="BLL0215 PROTEIN"/>
    <property type="match status" value="1"/>
</dbReference>
<comment type="caution">
    <text evidence="3">The sequence shown here is derived from an EMBL/GenBank/DDBJ whole genome shotgun (WGS) entry which is preliminary data.</text>
</comment>
<keyword evidence="1" id="KW-0472">Membrane</keyword>
<feature type="transmembrane region" description="Helical" evidence="1">
    <location>
        <begin position="35"/>
        <end position="56"/>
    </location>
</feature>
<dbReference type="Proteomes" id="UP001596501">
    <property type="component" value="Unassembled WGS sequence"/>
</dbReference>
<organism evidence="3 4">
    <name type="scientific">Hydrogenophaga atypica</name>
    <dbReference type="NCBI Taxonomy" id="249409"/>
    <lineage>
        <taxon>Bacteria</taxon>
        <taxon>Pseudomonadati</taxon>
        <taxon>Pseudomonadota</taxon>
        <taxon>Betaproteobacteria</taxon>
        <taxon>Burkholderiales</taxon>
        <taxon>Comamonadaceae</taxon>
        <taxon>Hydrogenophaga</taxon>
    </lineage>
</organism>
<dbReference type="Pfam" id="PF03703">
    <property type="entry name" value="bPH_2"/>
    <property type="match status" value="1"/>
</dbReference>
<keyword evidence="1" id="KW-1133">Transmembrane helix</keyword>
<dbReference type="InterPro" id="IPR005182">
    <property type="entry name" value="YdbS-like_PH"/>
</dbReference>
<name>A0ABW2QMQ8_9BURK</name>
<feature type="domain" description="YdbS-like PH" evidence="2">
    <location>
        <begin position="63"/>
        <end position="136"/>
    </location>
</feature>
<evidence type="ECO:0000313" key="4">
    <source>
        <dbReference type="Proteomes" id="UP001596501"/>
    </source>
</evidence>
<protein>
    <submittedName>
        <fullName evidence="3">PH domain-containing protein</fullName>
    </submittedName>
</protein>
<evidence type="ECO:0000259" key="2">
    <source>
        <dbReference type="Pfam" id="PF03703"/>
    </source>
</evidence>
<dbReference type="EMBL" id="JBHTCA010000014">
    <property type="protein sequence ID" value="MFC7410356.1"/>
    <property type="molecule type" value="Genomic_DNA"/>
</dbReference>
<dbReference type="PANTHER" id="PTHR37938:SF1">
    <property type="entry name" value="BLL0215 PROTEIN"/>
    <property type="match status" value="1"/>
</dbReference>
<evidence type="ECO:0000256" key="1">
    <source>
        <dbReference type="SAM" id="Phobius"/>
    </source>
</evidence>
<keyword evidence="1" id="KW-0812">Transmembrane</keyword>
<evidence type="ECO:0000313" key="3">
    <source>
        <dbReference type="EMBL" id="MFC7410356.1"/>
    </source>
</evidence>